<name>A0A318HC29_9BURK</name>
<feature type="transmembrane region" description="Helical" evidence="1">
    <location>
        <begin position="184"/>
        <end position="208"/>
    </location>
</feature>
<feature type="transmembrane region" description="Helical" evidence="1">
    <location>
        <begin position="95"/>
        <end position="117"/>
    </location>
</feature>
<evidence type="ECO:0000313" key="3">
    <source>
        <dbReference type="EMBL" id="PXW96661.1"/>
    </source>
</evidence>
<feature type="transmembrane region" description="Helical" evidence="1">
    <location>
        <begin position="70"/>
        <end position="89"/>
    </location>
</feature>
<dbReference type="InterPro" id="IPR000620">
    <property type="entry name" value="EamA_dom"/>
</dbReference>
<keyword evidence="4" id="KW-1185">Reference proteome</keyword>
<evidence type="ECO:0000313" key="4">
    <source>
        <dbReference type="Proteomes" id="UP000247811"/>
    </source>
</evidence>
<dbReference type="SUPFAM" id="SSF103481">
    <property type="entry name" value="Multidrug resistance efflux transporter EmrE"/>
    <property type="match status" value="2"/>
</dbReference>
<dbReference type="InterPro" id="IPR037185">
    <property type="entry name" value="EmrE-like"/>
</dbReference>
<dbReference type="Proteomes" id="UP000247811">
    <property type="component" value="Unassembled WGS sequence"/>
</dbReference>
<proteinExistence type="predicted"/>
<dbReference type="EMBL" id="QJJS01000006">
    <property type="protein sequence ID" value="PXW96661.1"/>
    <property type="molecule type" value="Genomic_DNA"/>
</dbReference>
<feature type="transmembrane region" description="Helical" evidence="1">
    <location>
        <begin position="248"/>
        <end position="272"/>
    </location>
</feature>
<feature type="transmembrane region" description="Helical" evidence="1">
    <location>
        <begin position="153"/>
        <end position="172"/>
    </location>
</feature>
<reference evidence="3 4" key="1">
    <citation type="submission" date="2018-05" db="EMBL/GenBank/DDBJ databases">
        <title>Genomic Encyclopedia of Type Strains, Phase IV (KMG-IV): sequencing the most valuable type-strain genomes for metagenomic binning, comparative biology and taxonomic classification.</title>
        <authorList>
            <person name="Goeker M."/>
        </authorList>
    </citation>
    <scope>NUCLEOTIDE SEQUENCE [LARGE SCALE GENOMIC DNA]</scope>
    <source>
        <strain evidence="3 4">DSM 566</strain>
    </source>
</reference>
<feature type="transmembrane region" description="Helical" evidence="1">
    <location>
        <begin position="40"/>
        <end position="58"/>
    </location>
</feature>
<feature type="transmembrane region" description="Helical" evidence="1">
    <location>
        <begin position="278"/>
        <end position="296"/>
    </location>
</feature>
<feature type="domain" description="EamA" evidence="2">
    <location>
        <begin position="12"/>
        <end position="140"/>
    </location>
</feature>
<sequence>MGPMVRAGRGLAVLALLFNAATWGVSWWPFRSLMQLGLHPLWATTLVFAAAVLVFSFWQPSAWRHLLASPSLWVIALASGATNAAFNWGVTIGEVARVVLLFYLMPLWAMLLAWWLLGERPHAGIGLRLLLSVGGAAVVLLGDGDGPARGLSLADGLGVLGGMTFALNNVMLRRATDRPESSRALAMFVGGCVTCLGVAASGSSGALGLAEPMHWPPEPALGWLLPVAGLSLLFMLSNLALQYGASRLSANVTAVVMPTEVLFASCSALWIAGEPWSPALMLGGAMILAATLLAAWQDRA</sequence>
<dbReference type="GO" id="GO:0016020">
    <property type="term" value="C:membrane"/>
    <property type="evidence" value="ECO:0007669"/>
    <property type="project" value="InterPro"/>
</dbReference>
<keyword evidence="1" id="KW-1133">Transmembrane helix</keyword>
<keyword evidence="1" id="KW-0472">Membrane</keyword>
<gene>
    <name evidence="3" type="ORF">C7444_106182</name>
</gene>
<dbReference type="AlphaFoldDB" id="A0A318HC29"/>
<feature type="transmembrane region" description="Helical" evidence="1">
    <location>
        <begin position="124"/>
        <end position="141"/>
    </location>
</feature>
<dbReference type="Pfam" id="PF00892">
    <property type="entry name" value="EamA"/>
    <property type="match status" value="1"/>
</dbReference>
<organism evidence="3 4">
    <name type="scientific">Sphaerotilus hippei</name>
    <dbReference type="NCBI Taxonomy" id="744406"/>
    <lineage>
        <taxon>Bacteria</taxon>
        <taxon>Pseudomonadati</taxon>
        <taxon>Pseudomonadota</taxon>
        <taxon>Betaproteobacteria</taxon>
        <taxon>Burkholderiales</taxon>
        <taxon>Sphaerotilaceae</taxon>
        <taxon>Sphaerotilus</taxon>
    </lineage>
</organism>
<accession>A0A318HC29</accession>
<protein>
    <submittedName>
        <fullName evidence="3">EamA domain-containing membrane protein RarD</fullName>
    </submittedName>
</protein>
<evidence type="ECO:0000256" key="1">
    <source>
        <dbReference type="SAM" id="Phobius"/>
    </source>
</evidence>
<evidence type="ECO:0000259" key="2">
    <source>
        <dbReference type="Pfam" id="PF00892"/>
    </source>
</evidence>
<feature type="transmembrane region" description="Helical" evidence="1">
    <location>
        <begin position="220"/>
        <end position="241"/>
    </location>
</feature>
<comment type="caution">
    <text evidence="3">The sequence shown here is derived from an EMBL/GenBank/DDBJ whole genome shotgun (WGS) entry which is preliminary data.</text>
</comment>
<keyword evidence="1" id="KW-0812">Transmembrane</keyword>
<dbReference type="PANTHER" id="PTHR22911">
    <property type="entry name" value="ACYL-MALONYL CONDENSING ENZYME-RELATED"/>
    <property type="match status" value="1"/>
</dbReference>